<protein>
    <submittedName>
        <fullName evidence="3">Outer membrane protein OmpK</fullName>
    </submittedName>
</protein>
<sequence>MPPRTAFALMLAAISIPAIAAEGDGALLFADTSVSGLYGGGFEVDPSPQGTLTLEQSSGWSVGDLYWFVDSTHYARADGAGHRSSWYGEFSPRLSLGKLSGRALTAGPVKDVLIAATYELGRDSQTTESGLLGLGVDLDLPGFSYFQANVYARKDLHQGDWDTWQLTLSGARPFAIGQQRFLIDGFIDYVAPGGPHAWNLHIVPQLKWDLGHALGHADGKLWLGAEIDIWRNKYGIGDSAALRTDQNAASVLLRWHF</sequence>
<dbReference type="SUPFAM" id="SSF111364">
    <property type="entry name" value="Tsx-like channel"/>
    <property type="match status" value="1"/>
</dbReference>
<reference evidence="4" key="1">
    <citation type="journal article" date="2019" name="Int. J. Syst. Evol. Microbiol.">
        <title>The Global Catalogue of Microorganisms (GCM) 10K type strain sequencing project: providing services to taxonomists for standard genome sequencing and annotation.</title>
        <authorList>
            <consortium name="The Broad Institute Genomics Platform"/>
            <consortium name="The Broad Institute Genome Sequencing Center for Infectious Disease"/>
            <person name="Wu L."/>
            <person name="Ma J."/>
        </authorList>
    </citation>
    <scope>NUCLEOTIDE SEQUENCE [LARGE SCALE GENOMIC DNA]</scope>
    <source>
        <strain evidence="4">KCTC 42875</strain>
    </source>
</reference>
<feature type="signal peptide" evidence="2">
    <location>
        <begin position="1"/>
        <end position="20"/>
    </location>
</feature>
<feature type="chain" id="PRO_5045612933" evidence="2">
    <location>
        <begin position="21"/>
        <end position="257"/>
    </location>
</feature>
<dbReference type="InterPro" id="IPR018013">
    <property type="entry name" value="Channel_Tsx-like"/>
</dbReference>
<comment type="caution">
    <text evidence="3">The sequence shown here is derived from an EMBL/GenBank/DDBJ whole genome shotgun (WGS) entry which is preliminary data.</text>
</comment>
<evidence type="ECO:0000256" key="1">
    <source>
        <dbReference type="ARBA" id="ARBA00008728"/>
    </source>
</evidence>
<dbReference type="EMBL" id="JBHRXK010000006">
    <property type="protein sequence ID" value="MFC3551879.1"/>
    <property type="molecule type" value="Genomic_DNA"/>
</dbReference>
<evidence type="ECO:0000313" key="4">
    <source>
        <dbReference type="Proteomes" id="UP001595740"/>
    </source>
</evidence>
<organism evidence="3 4">
    <name type="scientific">Lysobacter cavernae</name>
    <dbReference type="NCBI Taxonomy" id="1685901"/>
    <lineage>
        <taxon>Bacteria</taxon>
        <taxon>Pseudomonadati</taxon>
        <taxon>Pseudomonadota</taxon>
        <taxon>Gammaproteobacteria</taxon>
        <taxon>Lysobacterales</taxon>
        <taxon>Lysobacteraceae</taxon>
        <taxon>Lysobacter</taxon>
    </lineage>
</organism>
<evidence type="ECO:0000313" key="3">
    <source>
        <dbReference type="EMBL" id="MFC3551879.1"/>
    </source>
</evidence>
<dbReference type="InterPro" id="IPR036777">
    <property type="entry name" value="Channel_Tsx-like_sf"/>
</dbReference>
<evidence type="ECO:0000256" key="2">
    <source>
        <dbReference type="SAM" id="SignalP"/>
    </source>
</evidence>
<dbReference type="Pfam" id="PF03502">
    <property type="entry name" value="Channel_Tsx"/>
    <property type="match status" value="1"/>
</dbReference>
<dbReference type="Proteomes" id="UP001595740">
    <property type="component" value="Unassembled WGS sequence"/>
</dbReference>
<dbReference type="RefSeq" id="WP_386759648.1">
    <property type="nucleotide sequence ID" value="NZ_JBHRXK010000006.1"/>
</dbReference>
<name>A0ABV7RQH9_9GAMM</name>
<gene>
    <name evidence="3" type="ORF">ACFOLC_12790</name>
</gene>
<proteinExistence type="inferred from homology"/>
<keyword evidence="4" id="KW-1185">Reference proteome</keyword>
<accession>A0ABV7RQH9</accession>
<comment type="similarity">
    <text evidence="1">Belongs to the nucleoside-specific channel-forming outer membrane porin (Tsx) (TC 1.B.10) family.</text>
</comment>
<dbReference type="Gene3D" id="2.40.230.20">
    <property type="entry name" value="Nucleoside-specific channel-forming protein, Tsx-like"/>
    <property type="match status" value="1"/>
</dbReference>
<keyword evidence="2" id="KW-0732">Signal</keyword>